<dbReference type="Gene3D" id="4.10.400.10">
    <property type="entry name" value="Low-density Lipoprotein Receptor"/>
    <property type="match status" value="2"/>
</dbReference>
<reference evidence="8" key="2">
    <citation type="submission" date="2025-09" db="UniProtKB">
        <authorList>
            <consortium name="Ensembl"/>
        </authorList>
    </citation>
    <scope>IDENTIFICATION</scope>
</reference>
<evidence type="ECO:0000256" key="4">
    <source>
        <dbReference type="PROSITE-ProRule" id="PRU00124"/>
    </source>
</evidence>
<reference evidence="8" key="1">
    <citation type="submission" date="2025-08" db="UniProtKB">
        <authorList>
            <consortium name="Ensembl"/>
        </authorList>
    </citation>
    <scope>IDENTIFICATION</scope>
</reference>
<dbReference type="SMART" id="SM00057">
    <property type="entry name" value="FIMAC"/>
    <property type="match status" value="1"/>
</dbReference>
<feature type="disulfide bond" evidence="4">
    <location>
        <begin position="184"/>
        <end position="199"/>
    </location>
</feature>
<dbReference type="PROSITE" id="PS50068">
    <property type="entry name" value="LDLRA_2"/>
    <property type="match status" value="1"/>
</dbReference>
<dbReference type="Pfam" id="PF21287">
    <property type="entry name" value="Kazal_CFAI"/>
    <property type="match status" value="1"/>
</dbReference>
<keyword evidence="2 5" id="KW-1015">Disulfide bond</keyword>
<evidence type="ECO:0000313" key="8">
    <source>
        <dbReference type="Ensembl" id="ENSOSIP00000024244.1"/>
    </source>
</evidence>
<dbReference type="AlphaFoldDB" id="A0A8C7Y720"/>
<accession>A0A8C7Y720</accession>
<dbReference type="CDD" id="cd00112">
    <property type="entry name" value="LDLa"/>
    <property type="match status" value="2"/>
</dbReference>
<dbReference type="PROSITE" id="PS50287">
    <property type="entry name" value="SRCR_2"/>
    <property type="match status" value="1"/>
</dbReference>
<keyword evidence="1" id="KW-0677">Repeat</keyword>
<dbReference type="Pfam" id="PF00057">
    <property type="entry name" value="Ldl_recept_a"/>
    <property type="match status" value="1"/>
</dbReference>
<dbReference type="InterPro" id="IPR003884">
    <property type="entry name" value="FacI_MAC"/>
</dbReference>
<keyword evidence="9" id="KW-1185">Reference proteome</keyword>
<organism evidence="8 9">
    <name type="scientific">Oryzias sinensis</name>
    <name type="common">Chinese medaka</name>
    <dbReference type="NCBI Taxonomy" id="183150"/>
    <lineage>
        <taxon>Eukaryota</taxon>
        <taxon>Metazoa</taxon>
        <taxon>Chordata</taxon>
        <taxon>Craniata</taxon>
        <taxon>Vertebrata</taxon>
        <taxon>Euteleostomi</taxon>
        <taxon>Actinopterygii</taxon>
        <taxon>Neopterygii</taxon>
        <taxon>Teleostei</taxon>
        <taxon>Neoteleostei</taxon>
        <taxon>Acanthomorphata</taxon>
        <taxon>Ovalentaria</taxon>
        <taxon>Atherinomorphae</taxon>
        <taxon>Beloniformes</taxon>
        <taxon>Adrianichthyidae</taxon>
        <taxon>Oryziinae</taxon>
        <taxon>Oryzias</taxon>
    </lineage>
</organism>
<evidence type="ECO:0000313" key="9">
    <source>
        <dbReference type="Proteomes" id="UP000694383"/>
    </source>
</evidence>
<dbReference type="Ensembl" id="ENSOSIT00000025599.1">
    <property type="protein sequence ID" value="ENSOSIP00000024244.1"/>
    <property type="gene ID" value="ENSOSIG00000012741.1"/>
</dbReference>
<dbReference type="InterPro" id="IPR048722">
    <property type="entry name" value="CFAI_FIMAC_N"/>
</dbReference>
<feature type="chain" id="PRO_5034435177" description="SRCR domain-containing protein" evidence="6">
    <location>
        <begin position="22"/>
        <end position="253"/>
    </location>
</feature>
<dbReference type="SUPFAM" id="SSF100895">
    <property type="entry name" value="Kazal-type serine protease inhibitors"/>
    <property type="match status" value="1"/>
</dbReference>
<feature type="disulfide bond" evidence="4">
    <location>
        <begin position="172"/>
        <end position="190"/>
    </location>
</feature>
<evidence type="ECO:0000256" key="6">
    <source>
        <dbReference type="SAM" id="SignalP"/>
    </source>
</evidence>
<protein>
    <recommendedName>
        <fullName evidence="7">SRCR domain-containing protein</fullName>
    </recommendedName>
</protein>
<feature type="disulfide bond" evidence="5">
    <location>
        <begin position="132"/>
        <end position="142"/>
    </location>
</feature>
<evidence type="ECO:0000259" key="7">
    <source>
        <dbReference type="PROSITE" id="PS50287"/>
    </source>
</evidence>
<dbReference type="InterPro" id="IPR036058">
    <property type="entry name" value="Kazal_dom_sf"/>
</dbReference>
<evidence type="ECO:0000256" key="2">
    <source>
        <dbReference type="ARBA" id="ARBA00023157"/>
    </source>
</evidence>
<keyword evidence="6" id="KW-0732">Signal</keyword>
<dbReference type="InterPro" id="IPR036055">
    <property type="entry name" value="LDL_receptor-like_sf"/>
</dbReference>
<dbReference type="GO" id="GO:0016020">
    <property type="term" value="C:membrane"/>
    <property type="evidence" value="ECO:0007669"/>
    <property type="project" value="InterPro"/>
</dbReference>
<dbReference type="InterPro" id="IPR002172">
    <property type="entry name" value="LDrepeatLR_classA_rpt"/>
</dbReference>
<dbReference type="Gene3D" id="3.30.60.30">
    <property type="match status" value="1"/>
</dbReference>
<dbReference type="SMART" id="SM00192">
    <property type="entry name" value="LDLa"/>
    <property type="match status" value="2"/>
</dbReference>
<dbReference type="InterPro" id="IPR001190">
    <property type="entry name" value="SRCR"/>
</dbReference>
<feature type="signal peptide" evidence="6">
    <location>
        <begin position="1"/>
        <end position="21"/>
    </location>
</feature>
<dbReference type="SUPFAM" id="SSF57424">
    <property type="entry name" value="LDL receptor-like module"/>
    <property type="match status" value="2"/>
</dbReference>
<dbReference type="Proteomes" id="UP000694383">
    <property type="component" value="Unplaced"/>
</dbReference>
<dbReference type="Pfam" id="PF21286">
    <property type="entry name" value="CFAI_FIMAC_N"/>
    <property type="match status" value="1"/>
</dbReference>
<evidence type="ECO:0000256" key="3">
    <source>
        <dbReference type="ARBA" id="ARBA00023180"/>
    </source>
</evidence>
<evidence type="ECO:0000256" key="1">
    <source>
        <dbReference type="ARBA" id="ARBA00022737"/>
    </source>
</evidence>
<sequence>KRTAQIQWFSLSLVFLRLTRASCGRVFCSPWQRCIDGVCSCKPPYMCPRNGVKAVCTRNHKRYFSYCQVTHAVQYTGAGFTPTSLTDYWSVPPGDGDVVFACRGAASAFGVHYSQISGGAEPLPRRCVNVRCQGFEFSLAECEIYNRVDIGDGTVAATRCYDSHPEDRGFICANDKRVSLNQTCDGVDDCGDRSDEMCCKKCRNGAFRCNTGVCVHPDAVGDHQLDCLGGEDETPKHLNTIGKPFLALASISS</sequence>
<comment type="caution">
    <text evidence="5">Lacks conserved residue(s) required for the propagation of feature annotation.</text>
</comment>
<evidence type="ECO:0000256" key="5">
    <source>
        <dbReference type="PROSITE-ProRule" id="PRU00196"/>
    </source>
</evidence>
<dbReference type="GeneTree" id="ENSGT00930000151042"/>
<feature type="domain" description="SRCR" evidence="7">
    <location>
        <begin position="52"/>
        <end position="173"/>
    </location>
</feature>
<keyword evidence="3" id="KW-0325">Glycoprotein</keyword>
<dbReference type="InterPro" id="IPR048719">
    <property type="entry name" value="CFAI_KAZAL"/>
</dbReference>
<name>A0A8C7Y720_9TELE</name>
<proteinExistence type="predicted"/>